<keyword evidence="8 12" id="KW-1133">Transmembrane helix</keyword>
<feature type="domain" description="ABC transmembrane type-1" evidence="14">
    <location>
        <begin position="55"/>
        <end position="341"/>
    </location>
</feature>
<evidence type="ECO:0000256" key="5">
    <source>
        <dbReference type="ARBA" id="ARBA00022692"/>
    </source>
</evidence>
<dbReference type="PROSITE" id="PS50893">
    <property type="entry name" value="ABC_TRANSPORTER_2"/>
    <property type="match status" value="1"/>
</dbReference>
<evidence type="ECO:0000256" key="6">
    <source>
        <dbReference type="ARBA" id="ARBA00022741"/>
    </source>
</evidence>
<feature type="region of interest" description="Disordered" evidence="11">
    <location>
        <begin position="620"/>
        <end position="643"/>
    </location>
</feature>
<evidence type="ECO:0000256" key="1">
    <source>
        <dbReference type="ARBA" id="ARBA00004429"/>
    </source>
</evidence>
<name>A0A3D9ZNE6_9ACTN</name>
<dbReference type="PANTHER" id="PTHR43394:SF1">
    <property type="entry name" value="ATP-BINDING CASSETTE SUB-FAMILY B MEMBER 10, MITOCHONDRIAL"/>
    <property type="match status" value="1"/>
</dbReference>
<organism evidence="15 16">
    <name type="scientific">Asanoa ferruginea</name>
    <dbReference type="NCBI Taxonomy" id="53367"/>
    <lineage>
        <taxon>Bacteria</taxon>
        <taxon>Bacillati</taxon>
        <taxon>Actinomycetota</taxon>
        <taxon>Actinomycetes</taxon>
        <taxon>Micromonosporales</taxon>
        <taxon>Micromonosporaceae</taxon>
        <taxon>Asanoa</taxon>
    </lineage>
</organism>
<dbReference type="GO" id="GO:0015421">
    <property type="term" value="F:ABC-type oligopeptide transporter activity"/>
    <property type="evidence" value="ECO:0007669"/>
    <property type="project" value="TreeGrafter"/>
</dbReference>
<dbReference type="PROSITE" id="PS00211">
    <property type="entry name" value="ABC_TRANSPORTER_1"/>
    <property type="match status" value="1"/>
</dbReference>
<sequence length="643" mass="68943">MTAGDTRDRARAARRSTRGRGDQRNGSTRVPDETDVRPPLRRVTALFRRHRWWVVALVAAACLLGAANVVSPFLLRAIIDRGLPEKNAALISYLAAGMIVASLVGAGLGVLTTWLANLIGQRVMHELRVQVFTHLQRMSLLYYVRTRPGELQSRIANDVGGVENVVSNTAATAVQNATSAAAVAVAALVMSWKLALICLLVVPLFLVAAIRLGGQRRRIARRRQGQLANLTSIVEEGLSVAGMMLATTMGRRAALAERFTAESKAVADSEMRAAMSGKWLLSTRRASLTMVPAVVYWVAGLAFAHGAVIISIGTAVAFSSMLNRLVGPASALQGLGLQVSTSMALFGRIFEVLDEPVDITEKPDARALPAVVGEVRFESVGFRYADDQPWTLDGIDLHVPAGTTTALVGETGSGKTTLGYLVARLVDPGRGAIRIDGVDVRDLRLDAVAGAVGLVSQDTYLFHDTVRANLLFAAPDASQEQVEAACRAARIHDLVESLPEGYDTVVGARGHRFSGGERQRLAIARMLLRDPPVLVLDEATSALDNETERAVQAALDELSKGRTTIAIAHRLSTVRHADQIVVLDHGRIVERGRHDELIRLGGRYARLAAATEPGVWAAGAGETPVDEAVADQTRTGVRSRPDQ</sequence>
<evidence type="ECO:0000259" key="14">
    <source>
        <dbReference type="PROSITE" id="PS50929"/>
    </source>
</evidence>
<feature type="domain" description="ABC transporter" evidence="13">
    <location>
        <begin position="375"/>
        <end position="610"/>
    </location>
</feature>
<comment type="caution">
    <text evidence="15">The sequence shown here is derived from an EMBL/GenBank/DDBJ whole genome shotgun (WGS) entry which is preliminary data.</text>
</comment>
<evidence type="ECO:0000256" key="12">
    <source>
        <dbReference type="SAM" id="Phobius"/>
    </source>
</evidence>
<evidence type="ECO:0000256" key="3">
    <source>
        <dbReference type="ARBA" id="ARBA00022475"/>
    </source>
</evidence>
<dbReference type="PROSITE" id="PS50929">
    <property type="entry name" value="ABC_TM1F"/>
    <property type="match status" value="1"/>
</dbReference>
<evidence type="ECO:0000259" key="13">
    <source>
        <dbReference type="PROSITE" id="PS50893"/>
    </source>
</evidence>
<keyword evidence="7 15" id="KW-0067">ATP-binding</keyword>
<protein>
    <submittedName>
        <fullName evidence="15">ATP-binding cassette subfamily B protein</fullName>
    </submittedName>
</protein>
<dbReference type="Pfam" id="PF00005">
    <property type="entry name" value="ABC_tran"/>
    <property type="match status" value="1"/>
</dbReference>
<dbReference type="OrthoDB" id="5166472at2"/>
<feature type="transmembrane region" description="Helical" evidence="12">
    <location>
        <begin position="90"/>
        <end position="116"/>
    </location>
</feature>
<evidence type="ECO:0000256" key="4">
    <source>
        <dbReference type="ARBA" id="ARBA00022519"/>
    </source>
</evidence>
<dbReference type="SUPFAM" id="SSF90123">
    <property type="entry name" value="ABC transporter transmembrane region"/>
    <property type="match status" value="1"/>
</dbReference>
<dbReference type="GO" id="GO:0016887">
    <property type="term" value="F:ATP hydrolysis activity"/>
    <property type="evidence" value="ECO:0007669"/>
    <property type="project" value="InterPro"/>
</dbReference>
<gene>
    <name evidence="15" type="ORF">DFJ67_4407</name>
</gene>
<dbReference type="InterPro" id="IPR017871">
    <property type="entry name" value="ABC_transporter-like_CS"/>
</dbReference>
<dbReference type="EMBL" id="QUMQ01000001">
    <property type="protein sequence ID" value="REF98389.1"/>
    <property type="molecule type" value="Genomic_DNA"/>
</dbReference>
<keyword evidence="9 12" id="KW-0472">Membrane</keyword>
<dbReference type="GO" id="GO:0005524">
    <property type="term" value="F:ATP binding"/>
    <property type="evidence" value="ECO:0007669"/>
    <property type="project" value="UniProtKB-KW"/>
</dbReference>
<dbReference type="AlphaFoldDB" id="A0A3D9ZNE6"/>
<evidence type="ECO:0000256" key="11">
    <source>
        <dbReference type="SAM" id="MobiDB-lite"/>
    </source>
</evidence>
<dbReference type="InterPro" id="IPR036640">
    <property type="entry name" value="ABC1_TM_sf"/>
</dbReference>
<dbReference type="GO" id="GO:0005886">
    <property type="term" value="C:plasma membrane"/>
    <property type="evidence" value="ECO:0007669"/>
    <property type="project" value="UniProtKB-SubCell"/>
</dbReference>
<dbReference type="PANTHER" id="PTHR43394">
    <property type="entry name" value="ATP-DEPENDENT PERMEASE MDL1, MITOCHONDRIAL"/>
    <property type="match status" value="1"/>
</dbReference>
<proteinExistence type="inferred from homology"/>
<evidence type="ECO:0000256" key="7">
    <source>
        <dbReference type="ARBA" id="ARBA00022840"/>
    </source>
</evidence>
<keyword evidence="16" id="KW-1185">Reference proteome</keyword>
<dbReference type="Gene3D" id="1.20.1560.10">
    <property type="entry name" value="ABC transporter type 1, transmembrane domain"/>
    <property type="match status" value="1"/>
</dbReference>
<dbReference type="InterPro" id="IPR027417">
    <property type="entry name" value="P-loop_NTPase"/>
</dbReference>
<keyword evidence="5 12" id="KW-0812">Transmembrane</keyword>
<evidence type="ECO:0000256" key="2">
    <source>
        <dbReference type="ARBA" id="ARBA00022448"/>
    </source>
</evidence>
<feature type="transmembrane region" description="Helical" evidence="12">
    <location>
        <begin position="52"/>
        <end position="78"/>
    </location>
</feature>
<dbReference type="InterPro" id="IPR011527">
    <property type="entry name" value="ABC1_TM_dom"/>
</dbReference>
<comment type="subcellular location">
    <subcellularLocation>
        <location evidence="1">Cell inner membrane</location>
        <topology evidence="1">Multi-pass membrane protein</topology>
    </subcellularLocation>
</comment>
<evidence type="ECO:0000256" key="9">
    <source>
        <dbReference type="ARBA" id="ARBA00023136"/>
    </source>
</evidence>
<dbReference type="CDD" id="cd18550">
    <property type="entry name" value="ABC_6TM_exporter_like"/>
    <property type="match status" value="1"/>
</dbReference>
<reference evidence="15 16" key="1">
    <citation type="submission" date="2018-08" db="EMBL/GenBank/DDBJ databases">
        <title>Sequencing the genomes of 1000 actinobacteria strains.</title>
        <authorList>
            <person name="Klenk H.-P."/>
        </authorList>
    </citation>
    <scope>NUCLEOTIDE SEQUENCE [LARGE SCALE GENOMIC DNA]</scope>
    <source>
        <strain evidence="15 16">DSM 44099</strain>
    </source>
</reference>
<keyword evidence="3" id="KW-1003">Cell membrane</keyword>
<dbReference type="Gene3D" id="3.40.50.300">
    <property type="entry name" value="P-loop containing nucleotide triphosphate hydrolases"/>
    <property type="match status" value="1"/>
</dbReference>
<keyword evidence="6" id="KW-0547">Nucleotide-binding</keyword>
<dbReference type="Pfam" id="PF00664">
    <property type="entry name" value="ABC_membrane"/>
    <property type="match status" value="1"/>
</dbReference>
<accession>A0A3D9ZNE6</accession>
<keyword evidence="2" id="KW-0813">Transport</keyword>
<dbReference type="InterPro" id="IPR039421">
    <property type="entry name" value="Type_1_exporter"/>
</dbReference>
<feature type="transmembrane region" description="Helical" evidence="12">
    <location>
        <begin position="194"/>
        <end position="214"/>
    </location>
</feature>
<evidence type="ECO:0000256" key="8">
    <source>
        <dbReference type="ARBA" id="ARBA00022989"/>
    </source>
</evidence>
<dbReference type="SUPFAM" id="SSF52540">
    <property type="entry name" value="P-loop containing nucleoside triphosphate hydrolases"/>
    <property type="match status" value="1"/>
</dbReference>
<evidence type="ECO:0000313" key="16">
    <source>
        <dbReference type="Proteomes" id="UP000256913"/>
    </source>
</evidence>
<feature type="compositionally biased region" description="Basic and acidic residues" evidence="11">
    <location>
        <begin position="1"/>
        <end position="11"/>
    </location>
</feature>
<dbReference type="Proteomes" id="UP000256913">
    <property type="component" value="Unassembled WGS sequence"/>
</dbReference>
<feature type="region of interest" description="Disordered" evidence="11">
    <location>
        <begin position="1"/>
        <end position="35"/>
    </location>
</feature>
<comment type="similarity">
    <text evidence="10">Belongs to the ABC transporter superfamily. Siderophore-Fe(3+) uptake transporter (SIUT) (TC 3.A.1.21) family.</text>
</comment>
<keyword evidence="4" id="KW-0997">Cell inner membrane</keyword>
<evidence type="ECO:0000256" key="10">
    <source>
        <dbReference type="ARBA" id="ARBA00023455"/>
    </source>
</evidence>
<dbReference type="SMART" id="SM00382">
    <property type="entry name" value="AAA"/>
    <property type="match status" value="1"/>
</dbReference>
<evidence type="ECO:0000313" key="15">
    <source>
        <dbReference type="EMBL" id="REF98389.1"/>
    </source>
</evidence>
<dbReference type="InterPro" id="IPR003593">
    <property type="entry name" value="AAA+_ATPase"/>
</dbReference>
<dbReference type="InterPro" id="IPR003439">
    <property type="entry name" value="ABC_transporter-like_ATP-bd"/>
</dbReference>
<dbReference type="FunFam" id="3.40.50.300:FF:000221">
    <property type="entry name" value="Multidrug ABC transporter ATP-binding protein"/>
    <property type="match status" value="1"/>
</dbReference>
<feature type="transmembrane region" description="Helical" evidence="12">
    <location>
        <begin position="294"/>
        <end position="318"/>
    </location>
</feature>